<dbReference type="InterPro" id="IPR020843">
    <property type="entry name" value="ER"/>
</dbReference>
<name>A0ABS4DV79_9HYPH</name>
<dbReference type="CDD" id="cd05289">
    <property type="entry name" value="MDR_like_2"/>
    <property type="match status" value="1"/>
</dbReference>
<protein>
    <submittedName>
        <fullName evidence="3">NADPH:quinone reductase-like Zn-dependent oxidoreductase</fullName>
    </submittedName>
</protein>
<dbReference type="PANTHER" id="PTHR44154:SF1">
    <property type="entry name" value="QUINONE OXIDOREDUCTASE"/>
    <property type="match status" value="1"/>
</dbReference>
<evidence type="ECO:0000259" key="2">
    <source>
        <dbReference type="SMART" id="SM00829"/>
    </source>
</evidence>
<dbReference type="InterPro" id="IPR013154">
    <property type="entry name" value="ADH-like_N"/>
</dbReference>
<dbReference type="Gene3D" id="3.40.50.720">
    <property type="entry name" value="NAD(P)-binding Rossmann-like Domain"/>
    <property type="match status" value="1"/>
</dbReference>
<sequence>MRACFYESYGGPDVLQFGDLPDPEPAEGEVLVALEAASVAPLDWKLRAGELSAHFTPHFPKIPGRDGTGTVVGCGEGVTRFKPGDRVCVMAPPMPSAGTYAQRIASAEALVVLLPDALSMQQGAAIINAGLSAWISAVVTADVKPGQKVLVHGGSGAVGGILVQLCRHLGAEVTATCRSTNVDYVRSLGAGKAIAYDREDFTELQQQDVVFDLMGGEVHDRSYRVLKPGGHLVWLTALPIADRGAVFGVTVTRAMISDNAGAVSSIMALSADGVIRPQIADVLPLERAAEAQRMMEDGRVTRGRLILEI</sequence>
<dbReference type="SMART" id="SM00829">
    <property type="entry name" value="PKS_ER"/>
    <property type="match status" value="1"/>
</dbReference>
<dbReference type="SUPFAM" id="SSF51735">
    <property type="entry name" value="NAD(P)-binding Rossmann-fold domains"/>
    <property type="match status" value="1"/>
</dbReference>
<dbReference type="Pfam" id="PF08240">
    <property type="entry name" value="ADH_N"/>
    <property type="match status" value="1"/>
</dbReference>
<evidence type="ECO:0000256" key="1">
    <source>
        <dbReference type="ARBA" id="ARBA00022857"/>
    </source>
</evidence>
<dbReference type="InterPro" id="IPR051603">
    <property type="entry name" value="Zinc-ADH_QOR/CCCR"/>
</dbReference>
<dbReference type="EMBL" id="JAGGJU010000002">
    <property type="protein sequence ID" value="MBP1849602.1"/>
    <property type="molecule type" value="Genomic_DNA"/>
</dbReference>
<organism evidence="3 4">
    <name type="scientific">Rhizobium halophytocola</name>
    <dbReference type="NCBI Taxonomy" id="735519"/>
    <lineage>
        <taxon>Bacteria</taxon>
        <taxon>Pseudomonadati</taxon>
        <taxon>Pseudomonadota</taxon>
        <taxon>Alphaproteobacteria</taxon>
        <taxon>Hyphomicrobiales</taxon>
        <taxon>Rhizobiaceae</taxon>
        <taxon>Rhizobium/Agrobacterium group</taxon>
        <taxon>Rhizobium</taxon>
    </lineage>
</organism>
<dbReference type="RefSeq" id="WP_209942806.1">
    <property type="nucleotide sequence ID" value="NZ_JAGGJU010000002.1"/>
</dbReference>
<dbReference type="SUPFAM" id="SSF50129">
    <property type="entry name" value="GroES-like"/>
    <property type="match status" value="1"/>
</dbReference>
<keyword evidence="1" id="KW-0521">NADP</keyword>
<dbReference type="InterPro" id="IPR011032">
    <property type="entry name" value="GroES-like_sf"/>
</dbReference>
<evidence type="ECO:0000313" key="3">
    <source>
        <dbReference type="EMBL" id="MBP1849602.1"/>
    </source>
</evidence>
<comment type="caution">
    <text evidence="3">The sequence shown here is derived from an EMBL/GenBank/DDBJ whole genome shotgun (WGS) entry which is preliminary data.</text>
</comment>
<feature type="domain" description="Enoyl reductase (ER)" evidence="2">
    <location>
        <begin position="10"/>
        <end position="307"/>
    </location>
</feature>
<keyword evidence="4" id="KW-1185">Reference proteome</keyword>
<dbReference type="Proteomes" id="UP000759443">
    <property type="component" value="Unassembled WGS sequence"/>
</dbReference>
<evidence type="ECO:0000313" key="4">
    <source>
        <dbReference type="Proteomes" id="UP000759443"/>
    </source>
</evidence>
<gene>
    <name evidence="3" type="ORF">J2Z17_001023</name>
</gene>
<dbReference type="PANTHER" id="PTHR44154">
    <property type="entry name" value="QUINONE OXIDOREDUCTASE"/>
    <property type="match status" value="1"/>
</dbReference>
<dbReference type="InterPro" id="IPR036291">
    <property type="entry name" value="NAD(P)-bd_dom_sf"/>
</dbReference>
<proteinExistence type="predicted"/>
<dbReference type="Pfam" id="PF13602">
    <property type="entry name" value="ADH_zinc_N_2"/>
    <property type="match status" value="1"/>
</dbReference>
<accession>A0ABS4DV79</accession>
<dbReference type="Gene3D" id="3.90.180.10">
    <property type="entry name" value="Medium-chain alcohol dehydrogenases, catalytic domain"/>
    <property type="match status" value="1"/>
</dbReference>
<reference evidence="3 4" key="1">
    <citation type="submission" date="2021-03" db="EMBL/GenBank/DDBJ databases">
        <title>Genomic Encyclopedia of Type Strains, Phase IV (KMG-IV): sequencing the most valuable type-strain genomes for metagenomic binning, comparative biology and taxonomic classification.</title>
        <authorList>
            <person name="Goeker M."/>
        </authorList>
    </citation>
    <scope>NUCLEOTIDE SEQUENCE [LARGE SCALE GENOMIC DNA]</scope>
    <source>
        <strain evidence="3 4">DSM 21600</strain>
    </source>
</reference>